<dbReference type="InterPro" id="IPR036761">
    <property type="entry name" value="TTHA0802/YceI-like_sf"/>
</dbReference>
<gene>
    <name evidence="3" type="ORF">GRI41_08845</name>
</gene>
<keyword evidence="4" id="KW-1185">Reference proteome</keyword>
<dbReference type="SUPFAM" id="SSF101874">
    <property type="entry name" value="YceI-like"/>
    <property type="match status" value="1"/>
</dbReference>
<feature type="signal peptide" evidence="1">
    <location>
        <begin position="1"/>
        <end position="20"/>
    </location>
</feature>
<evidence type="ECO:0000313" key="3">
    <source>
        <dbReference type="EMBL" id="MXO90926.1"/>
    </source>
</evidence>
<dbReference type="SMART" id="SM00867">
    <property type="entry name" value="YceI"/>
    <property type="match status" value="1"/>
</dbReference>
<dbReference type="Gene3D" id="2.40.128.110">
    <property type="entry name" value="Lipid/polyisoprenoid-binding, YceI-like"/>
    <property type="match status" value="1"/>
</dbReference>
<dbReference type="RefSeq" id="WP_160604504.1">
    <property type="nucleotide sequence ID" value="NZ_WTYX01000001.1"/>
</dbReference>
<evidence type="ECO:0000259" key="2">
    <source>
        <dbReference type="SMART" id="SM00867"/>
    </source>
</evidence>
<dbReference type="PANTHER" id="PTHR34406">
    <property type="entry name" value="PROTEIN YCEI"/>
    <property type="match status" value="1"/>
</dbReference>
<feature type="chain" id="PRO_5032866886" evidence="1">
    <location>
        <begin position="21"/>
        <end position="188"/>
    </location>
</feature>
<dbReference type="EMBL" id="WTYX01000001">
    <property type="protein sequence ID" value="MXO90926.1"/>
    <property type="molecule type" value="Genomic_DNA"/>
</dbReference>
<accession>A0A844ZVE9</accession>
<name>A0A844ZVE9_9SPHN</name>
<evidence type="ECO:0000313" key="4">
    <source>
        <dbReference type="Proteomes" id="UP000442714"/>
    </source>
</evidence>
<dbReference type="AlphaFoldDB" id="A0A844ZVE9"/>
<keyword evidence="1" id="KW-0732">Signal</keyword>
<dbReference type="InterPro" id="IPR007372">
    <property type="entry name" value="Lipid/polyisoprenoid-bd_YceI"/>
</dbReference>
<dbReference type="Proteomes" id="UP000442714">
    <property type="component" value="Unassembled WGS sequence"/>
</dbReference>
<dbReference type="PANTHER" id="PTHR34406:SF1">
    <property type="entry name" value="PROTEIN YCEI"/>
    <property type="match status" value="1"/>
</dbReference>
<dbReference type="Pfam" id="PF04264">
    <property type="entry name" value="YceI"/>
    <property type="match status" value="1"/>
</dbReference>
<comment type="caution">
    <text evidence="3">The sequence shown here is derived from an EMBL/GenBank/DDBJ whole genome shotgun (WGS) entry which is preliminary data.</text>
</comment>
<sequence>MMRAVAAAIMPLMLAAAAPAASTYTIDTAHSDVTARVAVMGVSSRTARFPHISGTVRLPGGQADRMSLDVAIDARTLTAADESIRKRLKGQQYFWVEKYPTIRFTSTSLTLSGARSGIISGRLTARGVTKPVKLTVTFDKPPASLKPGETLTIDGQTKINRRHFGMTAHSVVVGKHVTIKLKARLKPA</sequence>
<protein>
    <submittedName>
        <fullName evidence="3">Polyisoprenoid-binding protein</fullName>
    </submittedName>
</protein>
<feature type="domain" description="Lipid/polyisoprenoid-binding YceI-like" evidence="2">
    <location>
        <begin position="23"/>
        <end position="186"/>
    </location>
</feature>
<dbReference type="OrthoDB" id="9811006at2"/>
<organism evidence="3 4">
    <name type="scientific">Pontixanthobacter aquaemixtae</name>
    <dbReference type="NCBI Taxonomy" id="1958940"/>
    <lineage>
        <taxon>Bacteria</taxon>
        <taxon>Pseudomonadati</taxon>
        <taxon>Pseudomonadota</taxon>
        <taxon>Alphaproteobacteria</taxon>
        <taxon>Sphingomonadales</taxon>
        <taxon>Erythrobacteraceae</taxon>
        <taxon>Pontixanthobacter</taxon>
    </lineage>
</organism>
<proteinExistence type="predicted"/>
<evidence type="ECO:0000256" key="1">
    <source>
        <dbReference type="SAM" id="SignalP"/>
    </source>
</evidence>
<reference evidence="3 4" key="1">
    <citation type="submission" date="2019-12" db="EMBL/GenBank/DDBJ databases">
        <title>Genomic-based taxomic classification of the family Erythrobacteraceae.</title>
        <authorList>
            <person name="Xu L."/>
        </authorList>
    </citation>
    <scope>NUCLEOTIDE SEQUENCE [LARGE SCALE GENOMIC DNA]</scope>
    <source>
        <strain evidence="3 4">KCTC 52763</strain>
    </source>
</reference>